<dbReference type="GeneID" id="36540364"/>
<gene>
    <name evidence="2" type="ORF">P168DRAFT_158181</name>
</gene>
<evidence type="ECO:0000256" key="1">
    <source>
        <dbReference type="SAM" id="Phobius"/>
    </source>
</evidence>
<dbReference type="Proteomes" id="UP000234254">
    <property type="component" value="Unassembled WGS sequence"/>
</dbReference>
<feature type="transmembrane region" description="Helical" evidence="1">
    <location>
        <begin position="19"/>
        <end position="37"/>
    </location>
</feature>
<keyword evidence="1" id="KW-0812">Transmembrane</keyword>
<sequence>MVCTVRFADLFDRALQSPWAYAFVVVLAQGFLSSVYLKANNGCTNRSWIFVSNWELIMSPCFAVHSLRIVRLHSNPFSFKLPAR</sequence>
<dbReference type="VEuPathDB" id="FungiDB:P168DRAFT_158181"/>
<keyword evidence="3" id="KW-1185">Reference proteome</keyword>
<dbReference type="AlphaFoldDB" id="A0A2I1D3H4"/>
<dbReference type="RefSeq" id="XP_024693019.1">
    <property type="nucleotide sequence ID" value="XM_024832841.1"/>
</dbReference>
<keyword evidence="1" id="KW-1133">Transmembrane helix</keyword>
<organism evidence="2 3">
    <name type="scientific">Aspergillus campestris (strain IBT 28561)</name>
    <dbReference type="NCBI Taxonomy" id="1392248"/>
    <lineage>
        <taxon>Eukaryota</taxon>
        <taxon>Fungi</taxon>
        <taxon>Dikarya</taxon>
        <taxon>Ascomycota</taxon>
        <taxon>Pezizomycotina</taxon>
        <taxon>Eurotiomycetes</taxon>
        <taxon>Eurotiomycetidae</taxon>
        <taxon>Eurotiales</taxon>
        <taxon>Aspergillaceae</taxon>
        <taxon>Aspergillus</taxon>
        <taxon>Aspergillus subgen. Circumdati</taxon>
    </lineage>
</organism>
<evidence type="ECO:0000313" key="2">
    <source>
        <dbReference type="EMBL" id="PKY04425.1"/>
    </source>
</evidence>
<name>A0A2I1D3H4_ASPC2</name>
<keyword evidence="1" id="KW-0472">Membrane</keyword>
<evidence type="ECO:0000313" key="3">
    <source>
        <dbReference type="Proteomes" id="UP000234254"/>
    </source>
</evidence>
<accession>A0A2I1D3H4</accession>
<dbReference type="EMBL" id="MSFM01000006">
    <property type="protein sequence ID" value="PKY04425.1"/>
    <property type="molecule type" value="Genomic_DNA"/>
</dbReference>
<reference evidence="2" key="1">
    <citation type="submission" date="2016-12" db="EMBL/GenBank/DDBJ databases">
        <title>The genomes of Aspergillus section Nigri reveals drivers in fungal speciation.</title>
        <authorList>
            <consortium name="DOE Joint Genome Institute"/>
            <person name="Vesth T.C."/>
            <person name="Nybo J."/>
            <person name="Theobald S."/>
            <person name="Brandl J."/>
            <person name="Frisvad J.C."/>
            <person name="Nielsen K.F."/>
            <person name="Lyhne E.K."/>
            <person name="Kogle M.E."/>
            <person name="Kuo A."/>
            <person name="Riley R."/>
            <person name="Clum A."/>
            <person name="Nolan M."/>
            <person name="Lipzen A."/>
            <person name="Salamov A."/>
            <person name="Henrissat B."/>
            <person name="Wiebenga A."/>
            <person name="De vries R.P."/>
            <person name="Grigoriev I.V."/>
            <person name="Mortensen U.H."/>
            <person name="Andersen M.R."/>
            <person name="Baker S.E."/>
        </authorList>
    </citation>
    <scope>NUCLEOTIDE SEQUENCE</scope>
    <source>
        <strain evidence="2">IBT 28561</strain>
    </source>
</reference>
<comment type="caution">
    <text evidence="2">The sequence shown here is derived from an EMBL/GenBank/DDBJ whole genome shotgun (WGS) entry which is preliminary data.</text>
</comment>
<protein>
    <submittedName>
        <fullName evidence="2">Uncharacterized protein</fullName>
    </submittedName>
</protein>
<proteinExistence type="predicted"/>